<dbReference type="PANTHER" id="PTHR33871:SF20">
    <property type="entry name" value="CALMODULIN-BINDING DOMAIN-CONTAINING PROTEIN"/>
    <property type="match status" value="1"/>
</dbReference>
<dbReference type="EMBL" id="JBBNAG010000012">
    <property type="protein sequence ID" value="KAK9089393.1"/>
    <property type="molecule type" value="Genomic_DNA"/>
</dbReference>
<accession>A0AAP0EHC4</accession>
<evidence type="ECO:0000256" key="1">
    <source>
        <dbReference type="SAM" id="MobiDB-lite"/>
    </source>
</evidence>
<proteinExistence type="predicted"/>
<organism evidence="2 3">
    <name type="scientific">Stephania cephalantha</name>
    <dbReference type="NCBI Taxonomy" id="152367"/>
    <lineage>
        <taxon>Eukaryota</taxon>
        <taxon>Viridiplantae</taxon>
        <taxon>Streptophyta</taxon>
        <taxon>Embryophyta</taxon>
        <taxon>Tracheophyta</taxon>
        <taxon>Spermatophyta</taxon>
        <taxon>Magnoliopsida</taxon>
        <taxon>Ranunculales</taxon>
        <taxon>Menispermaceae</taxon>
        <taxon>Menispermoideae</taxon>
        <taxon>Cissampelideae</taxon>
        <taxon>Stephania</taxon>
    </lineage>
</organism>
<feature type="compositionally biased region" description="Low complexity" evidence="1">
    <location>
        <begin position="51"/>
        <end position="63"/>
    </location>
</feature>
<feature type="compositionally biased region" description="Gly residues" evidence="1">
    <location>
        <begin position="241"/>
        <end position="260"/>
    </location>
</feature>
<feature type="compositionally biased region" description="Low complexity" evidence="1">
    <location>
        <begin position="94"/>
        <end position="106"/>
    </location>
</feature>
<comment type="caution">
    <text evidence="2">The sequence shown here is derived from an EMBL/GenBank/DDBJ whole genome shotgun (WGS) entry which is preliminary data.</text>
</comment>
<gene>
    <name evidence="2" type="ORF">Scep_028475</name>
</gene>
<feature type="compositionally biased region" description="Pro residues" evidence="1">
    <location>
        <begin position="80"/>
        <end position="93"/>
    </location>
</feature>
<dbReference type="Proteomes" id="UP001419268">
    <property type="component" value="Unassembled WGS sequence"/>
</dbReference>
<evidence type="ECO:0000313" key="3">
    <source>
        <dbReference type="Proteomes" id="UP001419268"/>
    </source>
</evidence>
<protein>
    <submittedName>
        <fullName evidence="2">Uncharacterized protein</fullName>
    </submittedName>
</protein>
<evidence type="ECO:0000313" key="2">
    <source>
        <dbReference type="EMBL" id="KAK9089393.1"/>
    </source>
</evidence>
<feature type="compositionally biased region" description="Polar residues" evidence="1">
    <location>
        <begin position="9"/>
        <end position="32"/>
    </location>
</feature>
<feature type="compositionally biased region" description="Low complexity" evidence="1">
    <location>
        <begin position="151"/>
        <end position="163"/>
    </location>
</feature>
<name>A0AAP0EHC4_9MAGN</name>
<feature type="region of interest" description="Disordered" evidence="1">
    <location>
        <begin position="1"/>
        <end position="260"/>
    </location>
</feature>
<dbReference type="AlphaFoldDB" id="A0AAP0EHC4"/>
<feature type="compositionally biased region" description="Basic and acidic residues" evidence="1">
    <location>
        <begin position="111"/>
        <end position="130"/>
    </location>
</feature>
<sequence length="260" mass="28222">MGCCVSSDIAKTNNNDNNTSEAPCPSNLQNLQDRALVPEPETTPTTHYIKSTKPPKSLSPPLTQEEETVKEVLSETPTVVPKPNPPPPPPPPQQQQQQQQKLLKLPTFPKIQEEKKPLQEKAKNAPHEISEELVLNEEEDSEMYSFVSHESVSTSAITSTTTTDQNQRFIIRDYEDDGSSEVVTGYKKAPNKVQKRPSVPNRSPARRSPAKRAGGDPGQPSIGLREMGPSPTAARRRILAGNGGGVGTPARVRGGGPGLR</sequence>
<keyword evidence="3" id="KW-1185">Reference proteome</keyword>
<dbReference type="PANTHER" id="PTHR33871">
    <property type="entry name" value="OS05G0503100 PROTEIN-RELATED"/>
    <property type="match status" value="1"/>
</dbReference>
<reference evidence="2 3" key="1">
    <citation type="submission" date="2024-01" db="EMBL/GenBank/DDBJ databases">
        <title>Genome assemblies of Stephania.</title>
        <authorList>
            <person name="Yang L."/>
        </authorList>
    </citation>
    <scope>NUCLEOTIDE SEQUENCE [LARGE SCALE GENOMIC DNA]</scope>
    <source>
        <strain evidence="2">JXDWG</strain>
        <tissue evidence="2">Leaf</tissue>
    </source>
</reference>